<reference evidence="2 3" key="1">
    <citation type="submission" date="2024-10" db="EMBL/GenBank/DDBJ databases">
        <title>Updated reference genomes for cyclostephanoid diatoms.</title>
        <authorList>
            <person name="Roberts W.R."/>
            <person name="Alverson A.J."/>
        </authorList>
    </citation>
    <scope>NUCLEOTIDE SEQUENCE [LARGE SCALE GENOMIC DNA]</scope>
    <source>
        <strain evidence="2 3">AJA276-08</strain>
    </source>
</reference>
<gene>
    <name evidence="2" type="ORF">ACHAW5_005041</name>
</gene>
<organism evidence="2 3">
    <name type="scientific">Stephanodiscus triporus</name>
    <dbReference type="NCBI Taxonomy" id="2934178"/>
    <lineage>
        <taxon>Eukaryota</taxon>
        <taxon>Sar</taxon>
        <taxon>Stramenopiles</taxon>
        <taxon>Ochrophyta</taxon>
        <taxon>Bacillariophyta</taxon>
        <taxon>Coscinodiscophyceae</taxon>
        <taxon>Thalassiosirophycidae</taxon>
        <taxon>Stephanodiscales</taxon>
        <taxon>Stephanodiscaceae</taxon>
        <taxon>Stephanodiscus</taxon>
    </lineage>
</organism>
<comment type="caution">
    <text evidence="2">The sequence shown here is derived from an EMBL/GenBank/DDBJ whole genome shotgun (WGS) entry which is preliminary data.</text>
</comment>
<feature type="region of interest" description="Disordered" evidence="1">
    <location>
        <begin position="257"/>
        <end position="296"/>
    </location>
</feature>
<dbReference type="AlphaFoldDB" id="A0ABD3QM44"/>
<sequence>MFGGNGVNFAEREGPVKCTVILIEPYMVDPDAEETSTVACMLHPEYEGDSISGITYKLYTPSFPHNFFEDVEYATTDLTISAALIKTAGGRGKHGGGVIFMKNGATATKEWRGKGKGKGNNNGGGLRSSSIAENSGMMFANRTTGRRLAQTTGNSTLIVLYAVPLDASNIDRTPTQLANDVFGIAVNETQDLVNARSQVLSCSGGKLSYIPACGTPEQSCSSNVNQSIWFKNGVLQVPIPYNVTGIASAMVKNWWKRSSENPPSPNPKNRPLQLHSDYERHPRRSRLGRSGGVGLPPRSDVRLQKFLFVCYGCHSSRVRAYIGLHHSGFGTAAYADHSCLLGNPSYGDDGPAICFNGAKSWETGWYATDSVDVVPSSTVLFTADSSALLTGPRNLHSRKPQGQCFRITDSTVTQKHHIMYNRAKAQWVTFARIRSLSRWASAGVVHQAALDRSTSQVMYPVFRKESSTVVTKLCSTTAGNATAPDTANVMVYLDDGVAFNNGFMCPNEVPCINDSGCNDNNFCTQNTQVNNTCMPPVDISPLSAQVAVI</sequence>
<keyword evidence="3" id="KW-1185">Reference proteome</keyword>
<evidence type="ECO:0000313" key="3">
    <source>
        <dbReference type="Proteomes" id="UP001530315"/>
    </source>
</evidence>
<evidence type="ECO:0000256" key="1">
    <source>
        <dbReference type="SAM" id="MobiDB-lite"/>
    </source>
</evidence>
<protein>
    <submittedName>
        <fullName evidence="2">Uncharacterized protein</fullName>
    </submittedName>
</protein>
<dbReference type="EMBL" id="JALLAZ020000185">
    <property type="protein sequence ID" value="KAL3801468.1"/>
    <property type="molecule type" value="Genomic_DNA"/>
</dbReference>
<name>A0ABD3QM44_9STRA</name>
<evidence type="ECO:0000313" key="2">
    <source>
        <dbReference type="EMBL" id="KAL3801468.1"/>
    </source>
</evidence>
<proteinExistence type="predicted"/>
<dbReference type="Proteomes" id="UP001530315">
    <property type="component" value="Unassembled WGS sequence"/>
</dbReference>
<feature type="region of interest" description="Disordered" evidence="1">
    <location>
        <begin position="110"/>
        <end position="130"/>
    </location>
</feature>
<accession>A0ABD3QM44</accession>